<dbReference type="EMBL" id="RDBE01000006">
    <property type="protein sequence ID" value="RLV49816.1"/>
    <property type="molecule type" value="Genomic_DNA"/>
</dbReference>
<dbReference type="Gene3D" id="3.60.21.10">
    <property type="match status" value="1"/>
</dbReference>
<evidence type="ECO:0000313" key="4">
    <source>
        <dbReference type="Proteomes" id="UP000281708"/>
    </source>
</evidence>
<sequence length="663" mass="72077">MPDPNIRYNPDLPLTVDEFTEWNARELARHSVTRRSALKTISAGAGALTAAQFGLANAAFAAGGGVAGRSGVVVSGRHLSFIPESFGLRESGMALTAQLVSKTGSLPKRLRAFVDVGDRHGHYGRRVEADIVHLVGQYAIPNGPVGSQFYLKAKIHGLRPDEVYHYRVRLSDGTRTGDAHFATAPLHRIGKRHHHDVPKPFTFTAFADVGTNNAPTDPQYAWGNDPATVTANNGVWARGVFDDNYYSTTDPVAGTGGTDLTPAVTMTNLMKTQRPVFTLLAGDICYADPGGSGLPADNTMPTPVGKNAYNPYVWDVFLNQIEPQAAYTPWMFATGNHDMEPLYGGTKFLGDSPKHGYASHEKRLDLPNNGPKTCPSVYSFVYGNVAVISVDANDLSAEIQTNTGYSDGAQLHWLKRTLKKWRTDPDVAPGIDFVVAFFHHCAYSTTNNHASDGGVRDVLDPLFSKYQVDLVVQGHNHLMERTDPIKYGKRTKAAPDHSTVHPKVDGVTYICVGSGGRPRYPFRPAPSAANPAPPGVVPSGPQALAEGQRYRGYQPPGGANVTENNTENVLNSYVWSKEGTAVNSSGYPAGTKVPETVDWSQVRYDNYAFIAIDVDPAPHGKHTTFRIRTLADALPGSNQRYTEIDRITLKRRAGFGSIRHPHH</sequence>
<dbReference type="InterPro" id="IPR029052">
    <property type="entry name" value="Metallo-depent_PP-like"/>
</dbReference>
<evidence type="ECO:0000256" key="1">
    <source>
        <dbReference type="ARBA" id="ARBA00022729"/>
    </source>
</evidence>
<organism evidence="3 4">
    <name type="scientific">Nocardioides mangrovicus</name>
    <dbReference type="NCBI Taxonomy" id="2478913"/>
    <lineage>
        <taxon>Bacteria</taxon>
        <taxon>Bacillati</taxon>
        <taxon>Actinomycetota</taxon>
        <taxon>Actinomycetes</taxon>
        <taxon>Propionibacteriales</taxon>
        <taxon>Nocardioidaceae</taxon>
        <taxon>Nocardioides</taxon>
    </lineage>
</organism>
<dbReference type="PANTHER" id="PTHR22953">
    <property type="entry name" value="ACID PHOSPHATASE RELATED"/>
    <property type="match status" value="1"/>
</dbReference>
<dbReference type="Pfam" id="PF00149">
    <property type="entry name" value="Metallophos"/>
    <property type="match status" value="1"/>
</dbReference>
<dbReference type="InterPro" id="IPR004843">
    <property type="entry name" value="Calcineurin-like_PHP"/>
</dbReference>
<dbReference type="PANTHER" id="PTHR22953:SF153">
    <property type="entry name" value="PURPLE ACID PHOSPHATASE"/>
    <property type="match status" value="1"/>
</dbReference>
<comment type="caution">
    <text evidence="3">The sequence shown here is derived from an EMBL/GenBank/DDBJ whole genome shotgun (WGS) entry which is preliminary data.</text>
</comment>
<dbReference type="PROSITE" id="PS51318">
    <property type="entry name" value="TAT"/>
    <property type="match status" value="1"/>
</dbReference>
<evidence type="ECO:0000259" key="2">
    <source>
        <dbReference type="Pfam" id="PF00149"/>
    </source>
</evidence>
<keyword evidence="1" id="KW-0732">Signal</keyword>
<dbReference type="InterPro" id="IPR039331">
    <property type="entry name" value="PAPs-like"/>
</dbReference>
<feature type="domain" description="Calcineurin-like phosphoesterase" evidence="2">
    <location>
        <begin position="273"/>
        <end position="477"/>
    </location>
</feature>
<protein>
    <submittedName>
        <fullName evidence="3">Phosphoesterase</fullName>
    </submittedName>
</protein>
<evidence type="ECO:0000313" key="3">
    <source>
        <dbReference type="EMBL" id="RLV49816.1"/>
    </source>
</evidence>
<accession>A0A3L8P324</accession>
<keyword evidence="4" id="KW-1185">Reference proteome</keyword>
<dbReference type="OrthoDB" id="9804511at2"/>
<dbReference type="SUPFAM" id="SSF56300">
    <property type="entry name" value="Metallo-dependent phosphatases"/>
    <property type="match status" value="1"/>
</dbReference>
<proteinExistence type="predicted"/>
<dbReference type="GO" id="GO:0003993">
    <property type="term" value="F:acid phosphatase activity"/>
    <property type="evidence" value="ECO:0007669"/>
    <property type="project" value="InterPro"/>
</dbReference>
<dbReference type="RefSeq" id="WP_121805581.1">
    <property type="nucleotide sequence ID" value="NZ_RDBE01000006.1"/>
</dbReference>
<gene>
    <name evidence="3" type="ORF">D9V37_07955</name>
</gene>
<reference evidence="3 4" key="1">
    <citation type="submission" date="2018-10" db="EMBL/GenBank/DDBJ databases">
        <title>Marmoricola sp. 4Q3S-7 whole genome shotgun sequence.</title>
        <authorList>
            <person name="Li F."/>
        </authorList>
    </citation>
    <scope>NUCLEOTIDE SEQUENCE [LARGE SCALE GENOMIC DNA]</scope>
    <source>
        <strain evidence="3 4">4Q3S-7</strain>
    </source>
</reference>
<dbReference type="Proteomes" id="UP000281708">
    <property type="component" value="Unassembled WGS sequence"/>
</dbReference>
<dbReference type="InterPro" id="IPR006311">
    <property type="entry name" value="TAT_signal"/>
</dbReference>
<dbReference type="AlphaFoldDB" id="A0A3L8P324"/>
<name>A0A3L8P324_9ACTN</name>